<dbReference type="InterPro" id="IPR000551">
    <property type="entry name" value="MerR-type_HTH_dom"/>
</dbReference>
<protein>
    <submittedName>
        <fullName evidence="4">MerR family transcriptional regulator</fullName>
    </submittedName>
</protein>
<dbReference type="RefSeq" id="WP_119546972.1">
    <property type="nucleotide sequence ID" value="NZ_QXIR01000013.1"/>
</dbReference>
<evidence type="ECO:0000313" key="4">
    <source>
        <dbReference type="EMBL" id="RIW33614.1"/>
    </source>
</evidence>
<dbReference type="EMBL" id="QXIR01000013">
    <property type="protein sequence ID" value="RIW33614.1"/>
    <property type="molecule type" value="Genomic_DNA"/>
</dbReference>
<organism evidence="4 5">
    <name type="scientific">Bacillus salacetis</name>
    <dbReference type="NCBI Taxonomy" id="2315464"/>
    <lineage>
        <taxon>Bacteria</taxon>
        <taxon>Bacillati</taxon>
        <taxon>Bacillota</taxon>
        <taxon>Bacilli</taxon>
        <taxon>Bacillales</taxon>
        <taxon>Bacillaceae</taxon>
        <taxon>Bacillus</taxon>
    </lineage>
</organism>
<dbReference type="Proteomes" id="UP000265801">
    <property type="component" value="Unassembled WGS sequence"/>
</dbReference>
<evidence type="ECO:0000259" key="3">
    <source>
        <dbReference type="PROSITE" id="PS50937"/>
    </source>
</evidence>
<dbReference type="PANTHER" id="PTHR30204">
    <property type="entry name" value="REDOX-CYCLING DRUG-SENSING TRANSCRIPTIONAL ACTIVATOR SOXR"/>
    <property type="match status" value="1"/>
</dbReference>
<accession>A0A3A1R0S4</accession>
<dbReference type="AlphaFoldDB" id="A0A3A1R0S4"/>
<dbReference type="SMART" id="SM00422">
    <property type="entry name" value="HTH_MERR"/>
    <property type="match status" value="1"/>
</dbReference>
<dbReference type="PROSITE" id="PS50937">
    <property type="entry name" value="HTH_MERR_2"/>
    <property type="match status" value="1"/>
</dbReference>
<proteinExistence type="predicted"/>
<dbReference type="PANTHER" id="PTHR30204:SF95">
    <property type="entry name" value="HTH-TYPE TRANSCRIPTIONAL REGULATOR CUER"/>
    <property type="match status" value="1"/>
</dbReference>
<dbReference type="GO" id="GO:0003700">
    <property type="term" value="F:DNA-binding transcription factor activity"/>
    <property type="evidence" value="ECO:0007669"/>
    <property type="project" value="InterPro"/>
</dbReference>
<keyword evidence="5" id="KW-1185">Reference proteome</keyword>
<evidence type="ECO:0000313" key="5">
    <source>
        <dbReference type="Proteomes" id="UP000265801"/>
    </source>
</evidence>
<feature type="coiled-coil region" evidence="2">
    <location>
        <begin position="90"/>
        <end position="124"/>
    </location>
</feature>
<dbReference type="SUPFAM" id="SSF46955">
    <property type="entry name" value="Putative DNA-binding domain"/>
    <property type="match status" value="1"/>
</dbReference>
<dbReference type="OrthoDB" id="166060at2"/>
<dbReference type="InterPro" id="IPR009061">
    <property type="entry name" value="DNA-bd_dom_put_sf"/>
</dbReference>
<evidence type="ECO:0000256" key="2">
    <source>
        <dbReference type="SAM" id="Coils"/>
    </source>
</evidence>
<keyword evidence="1" id="KW-0238">DNA-binding</keyword>
<dbReference type="Pfam" id="PF13411">
    <property type="entry name" value="MerR_1"/>
    <property type="match status" value="1"/>
</dbReference>
<evidence type="ECO:0000256" key="1">
    <source>
        <dbReference type="ARBA" id="ARBA00023125"/>
    </source>
</evidence>
<feature type="domain" description="HTH merR-type" evidence="3">
    <location>
        <begin position="14"/>
        <end position="82"/>
    </location>
</feature>
<reference evidence="4 5" key="1">
    <citation type="submission" date="2018-09" db="EMBL/GenBank/DDBJ databases">
        <title>Bacillus saliacetes sp. nov., isolated from Thai shrimp paste (Ka-pi).</title>
        <authorList>
            <person name="Daroonpunt R."/>
            <person name="Tanasupawat S."/>
            <person name="Yiamsombut S."/>
        </authorList>
    </citation>
    <scope>NUCLEOTIDE SEQUENCE [LARGE SCALE GENOMIC DNA]</scope>
    <source>
        <strain evidence="4 5">SKP7-4</strain>
    </source>
</reference>
<gene>
    <name evidence="4" type="ORF">D3H55_11070</name>
</gene>
<dbReference type="GO" id="GO:0003677">
    <property type="term" value="F:DNA binding"/>
    <property type="evidence" value="ECO:0007669"/>
    <property type="project" value="UniProtKB-KW"/>
</dbReference>
<name>A0A3A1R0S4_9BACI</name>
<comment type="caution">
    <text evidence="4">The sequence shown here is derived from an EMBL/GenBank/DDBJ whole genome shotgun (WGS) entry which is preliminary data.</text>
</comment>
<dbReference type="InterPro" id="IPR047057">
    <property type="entry name" value="MerR_fam"/>
</dbReference>
<dbReference type="Gene3D" id="1.10.1660.10">
    <property type="match status" value="1"/>
</dbReference>
<keyword evidence="2" id="KW-0175">Coiled coil</keyword>
<sequence length="149" mass="17366">MRVYLLRGDESGKLYRIGEVAALSKVSKRTIDYYTRIGLLECTRSDSNYRYYDSSVLDNLKVIEQCQQMHMTLSEIKHRLTLKNVNNIDYRSFEKQVQHIKNEMDHLNEEIKDVLQAAEALEDEDKKRILHKISPQAAALLQSLIMFSG</sequence>